<gene>
    <name evidence="1" type="ORF">UFOVP445_16</name>
</gene>
<organism evidence="1">
    <name type="scientific">uncultured Caudovirales phage</name>
    <dbReference type="NCBI Taxonomy" id="2100421"/>
    <lineage>
        <taxon>Viruses</taxon>
        <taxon>Duplodnaviria</taxon>
        <taxon>Heunggongvirae</taxon>
        <taxon>Uroviricota</taxon>
        <taxon>Caudoviricetes</taxon>
        <taxon>Peduoviridae</taxon>
        <taxon>Maltschvirus</taxon>
        <taxon>Maltschvirus maltsch</taxon>
    </lineage>
</organism>
<reference evidence="1" key="1">
    <citation type="submission" date="2020-04" db="EMBL/GenBank/DDBJ databases">
        <authorList>
            <person name="Chiriac C."/>
            <person name="Salcher M."/>
            <person name="Ghai R."/>
            <person name="Kavagutti S V."/>
        </authorList>
    </citation>
    <scope>NUCLEOTIDE SEQUENCE</scope>
</reference>
<protein>
    <submittedName>
        <fullName evidence="1">Uncharacterized protein</fullName>
    </submittedName>
</protein>
<dbReference type="EMBL" id="LR796406">
    <property type="protein sequence ID" value="CAB4142228.1"/>
    <property type="molecule type" value="Genomic_DNA"/>
</dbReference>
<proteinExistence type="predicted"/>
<accession>A0A6J5M6A2</accession>
<name>A0A6J5M6A2_9CAUD</name>
<sequence length="59" mass="7247">MMFLITVPLLAFFSCLIYGMYQASDIETNWQDPPYDWNFEDEELWLTETELLDYQRRED</sequence>
<evidence type="ECO:0000313" key="1">
    <source>
        <dbReference type="EMBL" id="CAB4142228.1"/>
    </source>
</evidence>